<feature type="coiled-coil region" evidence="1">
    <location>
        <begin position="191"/>
        <end position="218"/>
    </location>
</feature>
<dbReference type="PANTHER" id="PTHR13030">
    <property type="entry name" value="NUDIX HYDROLASE"/>
    <property type="match status" value="1"/>
</dbReference>
<evidence type="ECO:0000256" key="1">
    <source>
        <dbReference type="SAM" id="Coils"/>
    </source>
</evidence>
<dbReference type="InterPro" id="IPR039989">
    <property type="entry name" value="NUDT9"/>
</dbReference>
<gene>
    <name evidence="3" type="ORF">MEUPH1_LOCUS20606</name>
</gene>
<protein>
    <recommendedName>
        <fullName evidence="2">Nudix hydrolase domain-containing protein</fullName>
    </recommendedName>
</protein>
<dbReference type="PANTHER" id="PTHR13030:SF8">
    <property type="entry name" value="ADP-RIBOSE PYROPHOSPHATASE, MITOCHONDRIAL"/>
    <property type="match status" value="1"/>
</dbReference>
<dbReference type="Pfam" id="PF25969">
    <property type="entry name" value="NUDT9_N"/>
    <property type="match status" value="1"/>
</dbReference>
<dbReference type="EMBL" id="CARXXK010000004">
    <property type="protein sequence ID" value="CAI6365964.1"/>
    <property type="molecule type" value="Genomic_DNA"/>
</dbReference>
<dbReference type="FunFam" id="3.90.79.10:FF:000021">
    <property type="entry name" value="ADP-ribose pyrophosphatase, mitochondrial isoform X1"/>
    <property type="match status" value="1"/>
</dbReference>
<sequence length="297" mass="34199">MRYLFLLLLEEKQMLAKIMFHYKCRNNIYPKTDGKIVRFHVPDDKVSWNSPYPMYNPTFFTSTCIFGQPWADLDLNVSDFQPNWNSIDGYVNRISLTGMYEIKNGYPLNPCGRTGVTGRGVLGRWGPNHAADPIVTRWKKSKNEHVFNENSNKPILQFVAIQRKDSGEWALPGGMVDSGEVISTTLKREFMEEAMDLLQKSKEDAVKIEKEIEEIFNEGIEVFCGYVDDPRNTDNAWMETVATLFHDEKGNHVGMLKLHAGDDAVGVKWVDLDRNLKLYANHISFLEEIATRLKCHW</sequence>
<dbReference type="Pfam" id="PF00293">
    <property type="entry name" value="NUDIX"/>
    <property type="match status" value="1"/>
</dbReference>
<dbReference type="AlphaFoldDB" id="A0AAV0XE49"/>
<keyword evidence="4" id="KW-1185">Reference proteome</keyword>
<reference evidence="3 4" key="1">
    <citation type="submission" date="2023-01" db="EMBL/GenBank/DDBJ databases">
        <authorList>
            <person name="Whitehead M."/>
        </authorList>
    </citation>
    <scope>NUCLEOTIDE SEQUENCE [LARGE SCALE GENOMIC DNA]</scope>
</reference>
<dbReference type="CDD" id="cd03670">
    <property type="entry name" value="NUDIX_ADPRase_Nudt9"/>
    <property type="match status" value="1"/>
</dbReference>
<dbReference type="GO" id="GO:0047631">
    <property type="term" value="F:ADP-ribose diphosphatase activity"/>
    <property type="evidence" value="ECO:0007669"/>
    <property type="project" value="InterPro"/>
</dbReference>
<evidence type="ECO:0000259" key="2">
    <source>
        <dbReference type="PROSITE" id="PS51462"/>
    </source>
</evidence>
<dbReference type="Gene3D" id="3.90.79.10">
    <property type="entry name" value="Nucleoside Triphosphate Pyrophosphohydrolase"/>
    <property type="match status" value="1"/>
</dbReference>
<proteinExistence type="predicted"/>
<dbReference type="InterPro" id="IPR000086">
    <property type="entry name" value="NUDIX_hydrolase_dom"/>
</dbReference>
<dbReference type="SUPFAM" id="SSF55811">
    <property type="entry name" value="Nudix"/>
    <property type="match status" value="1"/>
</dbReference>
<feature type="domain" description="Nudix hydrolase" evidence="2">
    <location>
        <begin position="137"/>
        <end position="292"/>
    </location>
</feature>
<keyword evidence="1" id="KW-0175">Coiled coil</keyword>
<accession>A0AAV0XE49</accession>
<evidence type="ECO:0000313" key="4">
    <source>
        <dbReference type="Proteomes" id="UP001160148"/>
    </source>
</evidence>
<dbReference type="PROSITE" id="PS51462">
    <property type="entry name" value="NUDIX"/>
    <property type="match status" value="1"/>
</dbReference>
<comment type="caution">
    <text evidence="3">The sequence shown here is derived from an EMBL/GenBank/DDBJ whole genome shotgun (WGS) entry which is preliminary data.</text>
</comment>
<dbReference type="Proteomes" id="UP001160148">
    <property type="component" value="Unassembled WGS sequence"/>
</dbReference>
<evidence type="ECO:0000313" key="3">
    <source>
        <dbReference type="EMBL" id="CAI6365964.1"/>
    </source>
</evidence>
<name>A0AAV0XE49_9HEMI</name>
<dbReference type="InterPro" id="IPR015797">
    <property type="entry name" value="NUDIX_hydrolase-like_dom_sf"/>
</dbReference>
<organism evidence="3 4">
    <name type="scientific">Macrosiphum euphorbiae</name>
    <name type="common">potato aphid</name>
    <dbReference type="NCBI Taxonomy" id="13131"/>
    <lineage>
        <taxon>Eukaryota</taxon>
        <taxon>Metazoa</taxon>
        <taxon>Ecdysozoa</taxon>
        <taxon>Arthropoda</taxon>
        <taxon>Hexapoda</taxon>
        <taxon>Insecta</taxon>
        <taxon>Pterygota</taxon>
        <taxon>Neoptera</taxon>
        <taxon>Paraneoptera</taxon>
        <taxon>Hemiptera</taxon>
        <taxon>Sternorrhyncha</taxon>
        <taxon>Aphidomorpha</taxon>
        <taxon>Aphidoidea</taxon>
        <taxon>Aphididae</taxon>
        <taxon>Macrosiphini</taxon>
        <taxon>Macrosiphum</taxon>
    </lineage>
</organism>